<keyword evidence="3" id="KW-1185">Reference proteome</keyword>
<evidence type="ECO:0000313" key="3">
    <source>
        <dbReference type="Proteomes" id="UP000221165"/>
    </source>
</evidence>
<evidence type="ECO:0000256" key="1">
    <source>
        <dbReference type="SAM" id="MobiDB-lite"/>
    </source>
</evidence>
<feature type="region of interest" description="Disordered" evidence="1">
    <location>
        <begin position="1"/>
        <end position="35"/>
    </location>
</feature>
<reference evidence="2 3" key="1">
    <citation type="journal article" date="2017" name="Int. J. Parasitol.">
        <title>The genome of the protozoan parasite Cystoisospora suis and a reverse vaccinology approach to identify vaccine candidates.</title>
        <authorList>
            <person name="Palmieri N."/>
            <person name="Shrestha A."/>
            <person name="Ruttkowski B."/>
            <person name="Beck T."/>
            <person name="Vogl C."/>
            <person name="Tomley F."/>
            <person name="Blake D.P."/>
            <person name="Joachim A."/>
        </authorList>
    </citation>
    <scope>NUCLEOTIDE SEQUENCE [LARGE SCALE GENOMIC DNA]</scope>
    <source>
        <strain evidence="2 3">Wien I</strain>
    </source>
</reference>
<dbReference type="VEuPathDB" id="ToxoDB:CSUI_011195"/>
<evidence type="ECO:0000313" key="2">
    <source>
        <dbReference type="EMBL" id="PHJ14994.1"/>
    </source>
</evidence>
<proteinExistence type="predicted"/>
<dbReference type="RefSeq" id="XP_067916728.1">
    <property type="nucleotide sequence ID" value="XM_068071296.1"/>
</dbReference>
<organism evidence="2 3">
    <name type="scientific">Cystoisospora suis</name>
    <dbReference type="NCBI Taxonomy" id="483139"/>
    <lineage>
        <taxon>Eukaryota</taxon>
        <taxon>Sar</taxon>
        <taxon>Alveolata</taxon>
        <taxon>Apicomplexa</taxon>
        <taxon>Conoidasida</taxon>
        <taxon>Coccidia</taxon>
        <taxon>Eucoccidiorida</taxon>
        <taxon>Eimeriorina</taxon>
        <taxon>Sarcocystidae</taxon>
        <taxon>Cystoisospora</taxon>
    </lineage>
</organism>
<dbReference type="Proteomes" id="UP000221165">
    <property type="component" value="Unassembled WGS sequence"/>
</dbReference>
<feature type="compositionally biased region" description="Acidic residues" evidence="1">
    <location>
        <begin position="1"/>
        <end position="12"/>
    </location>
</feature>
<dbReference type="AlphaFoldDB" id="A0A2C6KEZ0"/>
<feature type="compositionally biased region" description="Basic and acidic residues" evidence="1">
    <location>
        <begin position="13"/>
        <end position="33"/>
    </location>
</feature>
<dbReference type="GeneID" id="94434507"/>
<gene>
    <name evidence="2" type="ORF">CSUI_011195</name>
</gene>
<name>A0A2C6KEZ0_9APIC</name>
<protein>
    <submittedName>
        <fullName evidence="2">Uncharacterized protein</fullName>
    </submittedName>
</protein>
<sequence length="102" mass="11842">MLKNEEDEESEREEERSIPSTRRREGYDTHEEDACTTSSLYSSRFLSDCKDSARYKDRMNLHSDKTLFSSSSPPPSLTPYQELQEFGKRLLGSVGFFYTNVL</sequence>
<accession>A0A2C6KEZ0</accession>
<dbReference type="EMBL" id="MIGC01010039">
    <property type="protein sequence ID" value="PHJ14994.1"/>
    <property type="molecule type" value="Genomic_DNA"/>
</dbReference>
<comment type="caution">
    <text evidence="2">The sequence shown here is derived from an EMBL/GenBank/DDBJ whole genome shotgun (WGS) entry which is preliminary data.</text>
</comment>